<feature type="domain" description="GFO/IDH/MocA-like oxidoreductase" evidence="2">
    <location>
        <begin position="145"/>
        <end position="277"/>
    </location>
</feature>
<dbReference type="EMBL" id="FUZF01000007">
    <property type="protein sequence ID" value="SKB70826.1"/>
    <property type="molecule type" value="Genomic_DNA"/>
</dbReference>
<accession>A0A1T5DGM4</accession>
<dbReference type="Pfam" id="PF22725">
    <property type="entry name" value="GFO_IDH_MocA_C3"/>
    <property type="match status" value="1"/>
</dbReference>
<dbReference type="PANTHER" id="PTHR43708:SF3">
    <property type="entry name" value="OXIDOREDUCTASE"/>
    <property type="match status" value="1"/>
</dbReference>
<evidence type="ECO:0000313" key="3">
    <source>
        <dbReference type="EMBL" id="SKB70826.1"/>
    </source>
</evidence>
<protein>
    <submittedName>
        <fullName evidence="3">Predicted dehydrogenase</fullName>
    </submittedName>
</protein>
<dbReference type="SUPFAM" id="SSF55347">
    <property type="entry name" value="Glyceraldehyde-3-phosphate dehydrogenase-like, C-terminal domain"/>
    <property type="match status" value="1"/>
</dbReference>
<dbReference type="Proteomes" id="UP000190150">
    <property type="component" value="Unassembled WGS sequence"/>
</dbReference>
<dbReference type="PANTHER" id="PTHR43708">
    <property type="entry name" value="CONSERVED EXPRESSED OXIDOREDUCTASE (EUROFUNG)"/>
    <property type="match status" value="1"/>
</dbReference>
<proteinExistence type="predicted"/>
<dbReference type="AlphaFoldDB" id="A0A1T5DGM4"/>
<evidence type="ECO:0000259" key="2">
    <source>
        <dbReference type="Pfam" id="PF22725"/>
    </source>
</evidence>
<sequence>MKRRLRMGMVGGGKDAFIGAVHRIAAFMDGKIELVCGAFSVNPEISKESGRELFVDDDRVYPDYKTMIEKEALLPEGERMDFLTIVTPNFLHFEPARLALESGFDVVVEKPMTVSLEEAQELQEIVQRTGRTLCLTHTYSGYPMVKQAKAMVREGHFGKIRKIVVEYPQGWLSRLSEREGNAGAAWRADPKRSGKSLVMGDIGTHAAHLAEYVSGHRITELCADLTTFVEGRLLDDDGSVLLRFDNGAKGVLMASQISAGEENAVRIRIYGEKGGLEWANEDPNNLIIKMLDQPRQLYRTGNAYAAPYTLSSFATHNTRIPAGHPEGLLESFANIYRNFALTVSAKREGLTPSAEAQDFPTVADGVRGMAFIDTVVKNNEGNEKWTKFVL</sequence>
<dbReference type="InterPro" id="IPR036291">
    <property type="entry name" value="NAD(P)-bd_dom_sf"/>
</dbReference>
<reference evidence="4" key="1">
    <citation type="submission" date="2017-02" db="EMBL/GenBank/DDBJ databases">
        <authorList>
            <person name="Varghese N."/>
            <person name="Submissions S."/>
        </authorList>
    </citation>
    <scope>NUCLEOTIDE SEQUENCE [LARGE SCALE GENOMIC DNA]</scope>
    <source>
        <strain evidence="4">DSM 24091</strain>
    </source>
</reference>
<dbReference type="Gene3D" id="3.30.360.10">
    <property type="entry name" value="Dihydrodipicolinate Reductase, domain 2"/>
    <property type="match status" value="1"/>
</dbReference>
<keyword evidence="4" id="KW-1185">Reference proteome</keyword>
<dbReference type="RefSeq" id="WP_079642892.1">
    <property type="nucleotide sequence ID" value="NZ_FUZF01000007.1"/>
</dbReference>
<dbReference type="Gene3D" id="3.40.50.720">
    <property type="entry name" value="NAD(P)-binding Rossmann-like Domain"/>
    <property type="match status" value="1"/>
</dbReference>
<evidence type="ECO:0000313" key="4">
    <source>
        <dbReference type="Proteomes" id="UP000190150"/>
    </source>
</evidence>
<dbReference type="InterPro" id="IPR051317">
    <property type="entry name" value="Gfo/Idh/MocA_oxidoreduct"/>
</dbReference>
<dbReference type="OrthoDB" id="9815825at2"/>
<dbReference type="STRING" id="1513896.SAMN05660841_01951"/>
<gene>
    <name evidence="3" type="ORF">SAMN05660841_01951</name>
</gene>
<dbReference type="Pfam" id="PF01408">
    <property type="entry name" value="GFO_IDH_MocA"/>
    <property type="match status" value="1"/>
</dbReference>
<organism evidence="3 4">
    <name type="scientific">Sphingobacterium nematocida</name>
    <dbReference type="NCBI Taxonomy" id="1513896"/>
    <lineage>
        <taxon>Bacteria</taxon>
        <taxon>Pseudomonadati</taxon>
        <taxon>Bacteroidota</taxon>
        <taxon>Sphingobacteriia</taxon>
        <taxon>Sphingobacteriales</taxon>
        <taxon>Sphingobacteriaceae</taxon>
        <taxon>Sphingobacterium</taxon>
    </lineage>
</organism>
<feature type="domain" description="Gfo/Idh/MocA-like oxidoreductase N-terminal" evidence="1">
    <location>
        <begin position="5"/>
        <end position="135"/>
    </location>
</feature>
<evidence type="ECO:0000259" key="1">
    <source>
        <dbReference type="Pfam" id="PF01408"/>
    </source>
</evidence>
<name>A0A1T5DGM4_9SPHI</name>
<dbReference type="GO" id="GO:0000166">
    <property type="term" value="F:nucleotide binding"/>
    <property type="evidence" value="ECO:0007669"/>
    <property type="project" value="InterPro"/>
</dbReference>
<dbReference type="InterPro" id="IPR000683">
    <property type="entry name" value="Gfo/Idh/MocA-like_OxRdtase_N"/>
</dbReference>
<dbReference type="SUPFAM" id="SSF51735">
    <property type="entry name" value="NAD(P)-binding Rossmann-fold domains"/>
    <property type="match status" value="1"/>
</dbReference>
<dbReference type="InterPro" id="IPR055170">
    <property type="entry name" value="GFO_IDH_MocA-like_dom"/>
</dbReference>